<proteinExistence type="predicted"/>
<sequence>MGVKPLALFAARWGLQSSTLFFRELQRVYCGARNDPNQAGDVVWLAVGVVLTIAVGSQAALLTSLRGVGIWFGSMSARACLAQFVEISKLWLWGKRGLLTMVLVAPAATFFLVLL</sequence>
<gene>
    <name evidence="2" type="ordered locus">tlr0238</name>
</gene>
<evidence type="ECO:0000313" key="2">
    <source>
        <dbReference type="EMBL" id="BAC07791.1"/>
    </source>
</evidence>
<accession>Q8DM83</accession>
<dbReference type="RefSeq" id="WP_011056093.1">
    <property type="nucleotide sequence ID" value="NC_004113.1"/>
</dbReference>
<dbReference type="EMBL" id="BA000039">
    <property type="protein sequence ID" value="BAC07791.1"/>
    <property type="molecule type" value="Genomic_DNA"/>
</dbReference>
<name>Q8DM83_THEVB</name>
<keyword evidence="1" id="KW-0812">Transmembrane</keyword>
<feature type="transmembrane region" description="Helical" evidence="1">
    <location>
        <begin position="97"/>
        <end position="114"/>
    </location>
</feature>
<keyword evidence="1" id="KW-0472">Membrane</keyword>
<dbReference type="EnsemblBacteria" id="BAC07791">
    <property type="protein sequence ID" value="BAC07791"/>
    <property type="gene ID" value="BAC07791"/>
</dbReference>
<dbReference type="Proteomes" id="UP000000440">
    <property type="component" value="Chromosome"/>
</dbReference>
<dbReference type="eggNOG" id="COG2244">
    <property type="taxonomic scope" value="Bacteria"/>
</dbReference>
<dbReference type="AlphaFoldDB" id="Q8DM83"/>
<feature type="transmembrane region" description="Helical" evidence="1">
    <location>
        <begin position="42"/>
        <end position="62"/>
    </location>
</feature>
<evidence type="ECO:0000256" key="1">
    <source>
        <dbReference type="SAM" id="Phobius"/>
    </source>
</evidence>
<dbReference type="KEGG" id="tel:tlr0238"/>
<reference evidence="2 3" key="1">
    <citation type="journal article" date="2002" name="DNA Res.">
        <title>Complete genome structure of the thermophilic cyanobacterium Thermosynechococcus elongatus BP-1.</title>
        <authorList>
            <person name="Nakamura Y."/>
            <person name="Kaneko T."/>
            <person name="Sato S."/>
            <person name="Ikeuchi M."/>
            <person name="Katoh H."/>
            <person name="Sasamoto S."/>
            <person name="Watanabe A."/>
            <person name="Iriguchi M."/>
            <person name="Kawashima K."/>
            <person name="Kimura T."/>
            <person name="Kishida Y."/>
            <person name="Kiyokawa C."/>
            <person name="Kohara M."/>
            <person name="Matsumoto M."/>
            <person name="Matsuno A."/>
            <person name="Nakazaki N."/>
            <person name="Shimpo S."/>
            <person name="Sugimoto M."/>
            <person name="Takeuchi C."/>
            <person name="Yamada M."/>
            <person name="Tabata S."/>
        </authorList>
    </citation>
    <scope>NUCLEOTIDE SEQUENCE [LARGE SCALE GENOMIC DNA]</scope>
    <source>
        <strain evidence="3">IAM M-273 / NIES-2133 / BP-1</strain>
    </source>
</reference>
<dbReference type="STRING" id="197221.gene:10746820"/>
<keyword evidence="1" id="KW-1133">Transmembrane helix</keyword>
<protein>
    <submittedName>
        <fullName evidence="2">Tlr0238 protein</fullName>
    </submittedName>
</protein>
<evidence type="ECO:0000313" key="3">
    <source>
        <dbReference type="Proteomes" id="UP000000440"/>
    </source>
</evidence>
<keyword evidence="3" id="KW-1185">Reference proteome</keyword>
<organism evidence="2 3">
    <name type="scientific">Thermosynechococcus vestitus (strain NIES-2133 / IAM M-273 / BP-1)</name>
    <dbReference type="NCBI Taxonomy" id="197221"/>
    <lineage>
        <taxon>Bacteria</taxon>
        <taxon>Bacillati</taxon>
        <taxon>Cyanobacteriota</taxon>
        <taxon>Cyanophyceae</taxon>
        <taxon>Acaryochloridales</taxon>
        <taxon>Thermosynechococcaceae</taxon>
        <taxon>Thermosynechococcus</taxon>
    </lineage>
</organism>